<gene>
    <name evidence="1" type="ORF">F6W21_12575</name>
</gene>
<reference evidence="1" key="1">
    <citation type="journal article" date="2018" name="Genome Biol.">
        <title>SKESA: strategic k-mer extension for scrupulous assemblies.</title>
        <authorList>
            <person name="Souvorov A."/>
            <person name="Agarwala R."/>
            <person name="Lipman D.J."/>
        </authorList>
    </citation>
    <scope>NUCLEOTIDE SEQUENCE</scope>
    <source>
        <strain evidence="1">AUSMDU00005748</strain>
    </source>
</reference>
<protein>
    <submittedName>
        <fullName evidence="1">Uncharacterized protein</fullName>
    </submittedName>
</protein>
<dbReference type="EMBL" id="DACXIC010000013">
    <property type="protein sequence ID" value="HAU4357164.1"/>
    <property type="molecule type" value="Genomic_DNA"/>
</dbReference>
<accession>A0AAD3UK72</accession>
<organism evidence="1 2">
    <name type="scientific">Klebsiella oxytoca</name>
    <dbReference type="NCBI Taxonomy" id="571"/>
    <lineage>
        <taxon>Bacteria</taxon>
        <taxon>Pseudomonadati</taxon>
        <taxon>Pseudomonadota</taxon>
        <taxon>Gammaproteobacteria</taxon>
        <taxon>Enterobacterales</taxon>
        <taxon>Enterobacteriaceae</taxon>
        <taxon>Klebsiella/Raoultella group</taxon>
        <taxon>Klebsiella</taxon>
    </lineage>
</organism>
<proteinExistence type="predicted"/>
<dbReference type="Proteomes" id="UP000868497">
    <property type="component" value="Unassembled WGS sequence"/>
</dbReference>
<comment type="caution">
    <text evidence="1">The sequence shown here is derived from an EMBL/GenBank/DDBJ whole genome shotgun (WGS) entry which is preliminary data.</text>
</comment>
<evidence type="ECO:0000313" key="2">
    <source>
        <dbReference type="Proteomes" id="UP000868497"/>
    </source>
</evidence>
<dbReference type="AlphaFoldDB" id="A0AAD3UK72"/>
<sequence>MHKDAYSSVVDAVLRFFIHKNFNPTDNGSIFCIFAKYRPIKLVITFSLQILWLYLSTVNKIIITAKQDSYGKVILRF</sequence>
<reference evidence="1" key="2">
    <citation type="submission" date="2019-09" db="EMBL/GenBank/DDBJ databases">
        <authorList>
            <consortium name="NCBI Pathogen Detection Project"/>
        </authorList>
    </citation>
    <scope>NUCLEOTIDE SEQUENCE</scope>
    <source>
        <strain evidence="1">AUSMDU00005748</strain>
    </source>
</reference>
<evidence type="ECO:0000313" key="1">
    <source>
        <dbReference type="EMBL" id="HAU4357164.1"/>
    </source>
</evidence>
<name>A0AAD3UK72_KLEOX</name>